<name>A0ABQ7QQJ0_PLUXY</name>
<keyword evidence="2" id="KW-0812">Transmembrane</keyword>
<feature type="region of interest" description="Disordered" evidence="1">
    <location>
        <begin position="482"/>
        <end position="519"/>
    </location>
</feature>
<feature type="compositionally biased region" description="Gly residues" evidence="1">
    <location>
        <begin position="214"/>
        <end position="225"/>
    </location>
</feature>
<organism evidence="3 4">
    <name type="scientific">Plutella xylostella</name>
    <name type="common">Diamondback moth</name>
    <name type="synonym">Plutella maculipennis</name>
    <dbReference type="NCBI Taxonomy" id="51655"/>
    <lineage>
        <taxon>Eukaryota</taxon>
        <taxon>Metazoa</taxon>
        <taxon>Ecdysozoa</taxon>
        <taxon>Arthropoda</taxon>
        <taxon>Hexapoda</taxon>
        <taxon>Insecta</taxon>
        <taxon>Pterygota</taxon>
        <taxon>Neoptera</taxon>
        <taxon>Endopterygota</taxon>
        <taxon>Lepidoptera</taxon>
        <taxon>Glossata</taxon>
        <taxon>Ditrysia</taxon>
        <taxon>Yponomeutoidea</taxon>
        <taxon>Plutellidae</taxon>
        <taxon>Plutella</taxon>
    </lineage>
</organism>
<feature type="region of interest" description="Disordered" evidence="1">
    <location>
        <begin position="80"/>
        <end position="322"/>
    </location>
</feature>
<evidence type="ECO:0000313" key="4">
    <source>
        <dbReference type="Proteomes" id="UP000823941"/>
    </source>
</evidence>
<dbReference type="EMBL" id="JAHIBW010000010">
    <property type="protein sequence ID" value="KAG7307309.1"/>
    <property type="molecule type" value="Genomic_DNA"/>
</dbReference>
<evidence type="ECO:0000256" key="2">
    <source>
        <dbReference type="SAM" id="Phobius"/>
    </source>
</evidence>
<feature type="compositionally biased region" description="Polar residues" evidence="1">
    <location>
        <begin position="127"/>
        <end position="150"/>
    </location>
</feature>
<feature type="compositionally biased region" description="Polar residues" evidence="1">
    <location>
        <begin position="158"/>
        <end position="210"/>
    </location>
</feature>
<feature type="compositionally biased region" description="Low complexity" evidence="1">
    <location>
        <begin position="240"/>
        <end position="260"/>
    </location>
</feature>
<comment type="caution">
    <text evidence="3">The sequence shown here is derived from an EMBL/GenBank/DDBJ whole genome shotgun (WGS) entry which is preliminary data.</text>
</comment>
<keyword evidence="2" id="KW-1133">Transmembrane helix</keyword>
<evidence type="ECO:0000256" key="1">
    <source>
        <dbReference type="SAM" id="MobiDB-lite"/>
    </source>
</evidence>
<feature type="compositionally biased region" description="Gly residues" evidence="1">
    <location>
        <begin position="306"/>
        <end position="315"/>
    </location>
</feature>
<feature type="compositionally biased region" description="Polar residues" evidence="1">
    <location>
        <begin position="97"/>
        <end position="113"/>
    </location>
</feature>
<keyword evidence="4" id="KW-1185">Reference proteome</keyword>
<dbReference type="Proteomes" id="UP000823941">
    <property type="component" value="Chromosome 10"/>
</dbReference>
<feature type="transmembrane region" description="Helical" evidence="2">
    <location>
        <begin position="346"/>
        <end position="368"/>
    </location>
</feature>
<keyword evidence="2" id="KW-0472">Membrane</keyword>
<sequence>MPLDRHWNAVNSLVYFGIYDRRPYDTPRYNDLETVSLGHPQDIVHSQYLKCVTNVQSVNMKYIYCVAVILLLLSANIEGKKTGRSRSSGSSRGSSRKTNVPQPAPTSFSSPQASAPKPSLSGWQVKPKQTSQSHSYPSSNTGLSGNSKPANQPPPSYDSVQKSHSYPQNAGNHQGSQQSLSYPQNAGSHQGSQQGHSYPSSGGLSGQSNAGAGYPQGGGLSGAGRGAPQQAGGLSGSGAGYPQQAGAPAYSGPAGGYPHPAGGGHAGGAPPPYPGNTGYNGHQYAGGSYGNNNYHHPQGPPPPYPGGFGGNGGHGAYHPGFTQQSPGYFGNYNSGRGFGGMGRSSSALTGVGLAGAGVGTLLTGLALWNLARSTGNRHHTVVYDNRGAPIAVEPQNKEDTGIESILGELINCTLTIDTGNATEVLAIPCSIATSFSPEANVKNPGTANDETDKTKCTVTVINKELKEFMTTIPCSTLLNSAAENNVTEPPPPPPGAVSDPGANIGTGPNDPTQYNQPPVAPLLPVTINTENKSVNCSLEAGVTSDPMNPCFPAATPNLTVLPLLKNESLEALSTPSSA</sequence>
<protein>
    <submittedName>
        <fullName evidence="3">Uncharacterized protein</fullName>
    </submittedName>
</protein>
<accession>A0ABQ7QQJ0</accession>
<gene>
    <name evidence="3" type="ORF">JYU34_007476</name>
</gene>
<evidence type="ECO:0000313" key="3">
    <source>
        <dbReference type="EMBL" id="KAG7307309.1"/>
    </source>
</evidence>
<proteinExistence type="predicted"/>
<reference evidence="3 4" key="1">
    <citation type="submission" date="2021-06" db="EMBL/GenBank/DDBJ databases">
        <title>A haploid diamondback moth (Plutella xylostella L.) genome assembly resolves 31 chromosomes and identifies a diamide resistance mutation.</title>
        <authorList>
            <person name="Ward C.M."/>
            <person name="Perry K.D."/>
            <person name="Baker G."/>
            <person name="Powis K."/>
            <person name="Heckel D.G."/>
            <person name="Baxter S.W."/>
        </authorList>
    </citation>
    <scope>NUCLEOTIDE SEQUENCE [LARGE SCALE GENOMIC DNA]</scope>
    <source>
        <strain evidence="3 4">LV</strain>
        <tissue evidence="3">Single pupa</tissue>
    </source>
</reference>